<sequence>MSEVEEIHIKMDDNTAHNGEQITLLSVSPNGKHVITYSSKDRSIEGWIVDFKCAPLKRDPEMDGYPLPDSDEVNEIKVNDEKFVLYAWENNIRTFQISNNHPIKVHALNLSFRSFDFKNNGDLVLQDGLTFTTEFLINVYSQTRNGLMFTSKHIISIGNNFFEEVSSALERKVIIKDDKVWIISPDYLFQWDLNVIQFEFSYSLEFDGKDVEDIIMRKFSLKSKSSIEVLSNYYIMAFNIPNLEKTRYKPTSHN</sequence>
<gene>
    <name evidence="1" type="ORF">FWILDA_LOCUS10829</name>
</gene>
<name>A0A9W4SVI6_9GLOM</name>
<accession>A0A9W4SVI6</accession>
<dbReference type="Proteomes" id="UP001153678">
    <property type="component" value="Unassembled WGS sequence"/>
</dbReference>
<comment type="caution">
    <text evidence="1">The sequence shown here is derived from an EMBL/GenBank/DDBJ whole genome shotgun (WGS) entry which is preliminary data.</text>
</comment>
<dbReference type="OrthoDB" id="2385834at2759"/>
<dbReference type="AlphaFoldDB" id="A0A9W4SVI6"/>
<organism evidence="1 2">
    <name type="scientific">Funneliformis geosporum</name>
    <dbReference type="NCBI Taxonomy" id="1117311"/>
    <lineage>
        <taxon>Eukaryota</taxon>
        <taxon>Fungi</taxon>
        <taxon>Fungi incertae sedis</taxon>
        <taxon>Mucoromycota</taxon>
        <taxon>Glomeromycotina</taxon>
        <taxon>Glomeromycetes</taxon>
        <taxon>Glomerales</taxon>
        <taxon>Glomeraceae</taxon>
        <taxon>Funneliformis</taxon>
    </lineage>
</organism>
<protein>
    <submittedName>
        <fullName evidence="1">12905_t:CDS:1</fullName>
    </submittedName>
</protein>
<dbReference type="EMBL" id="CAMKVN010002880">
    <property type="protein sequence ID" value="CAI2182943.1"/>
    <property type="molecule type" value="Genomic_DNA"/>
</dbReference>
<evidence type="ECO:0000313" key="2">
    <source>
        <dbReference type="Proteomes" id="UP001153678"/>
    </source>
</evidence>
<reference evidence="1" key="1">
    <citation type="submission" date="2022-08" db="EMBL/GenBank/DDBJ databases">
        <authorList>
            <person name="Kallberg Y."/>
            <person name="Tangrot J."/>
            <person name="Rosling A."/>
        </authorList>
    </citation>
    <scope>NUCLEOTIDE SEQUENCE</scope>
    <source>
        <strain evidence="1">Wild A</strain>
    </source>
</reference>
<dbReference type="SUPFAM" id="SSF101908">
    <property type="entry name" value="Putative isomerase YbhE"/>
    <property type="match status" value="1"/>
</dbReference>
<proteinExistence type="predicted"/>
<evidence type="ECO:0000313" key="1">
    <source>
        <dbReference type="EMBL" id="CAI2182943.1"/>
    </source>
</evidence>
<keyword evidence="2" id="KW-1185">Reference proteome</keyword>